<dbReference type="OrthoDB" id="6086209at2"/>
<evidence type="ECO:0008006" key="4">
    <source>
        <dbReference type="Google" id="ProtNLM"/>
    </source>
</evidence>
<proteinExistence type="predicted"/>
<protein>
    <recommendedName>
        <fullName evidence="4">DUF2157 domain-containing protein</fullName>
    </recommendedName>
</protein>
<accession>A0A1M6ISI6</accession>
<feature type="transmembrane region" description="Helical" evidence="1">
    <location>
        <begin position="65"/>
        <end position="84"/>
    </location>
</feature>
<evidence type="ECO:0000313" key="2">
    <source>
        <dbReference type="EMBL" id="SHJ37347.1"/>
    </source>
</evidence>
<feature type="transmembrane region" description="Helical" evidence="1">
    <location>
        <begin position="130"/>
        <end position="156"/>
    </location>
</feature>
<dbReference type="STRING" id="1122189.SAMN02745165_02226"/>
<feature type="transmembrane region" description="Helical" evidence="1">
    <location>
        <begin position="35"/>
        <end position="53"/>
    </location>
</feature>
<evidence type="ECO:0000313" key="3">
    <source>
        <dbReference type="Proteomes" id="UP000184171"/>
    </source>
</evidence>
<feature type="transmembrane region" description="Helical" evidence="1">
    <location>
        <begin position="404"/>
        <end position="427"/>
    </location>
</feature>
<dbReference type="EMBL" id="FQZT01000007">
    <property type="protein sequence ID" value="SHJ37347.1"/>
    <property type="molecule type" value="Genomic_DNA"/>
</dbReference>
<keyword evidence="1" id="KW-0812">Transmembrane</keyword>
<sequence length="450" mass="49221">MNNQSGPDFIFEVEDEKAKPQDTFRLTDTKTISRILRSLGAIIIVASASTFLFQHWTPGSDLQRFLLLLGFTAILSLGGLFCGLRLQESKGARTLLGLTLAVTPINFSIMGALLFSQFSWDGSFAQLPGYATWVASSPGMALLMALGGIAVLAPLGHFSFMTLGHNRAKLLSVTFLISNLTLLLPTRQPNAIAAVFMLLIAALTFNEISAFRKETSLRTFEGILSRTALWIPAAILIGRGCYFYTPNQLFVSAILIAVAALFFVILPQFTGRASWQRASQIFGAIVASVAWLNLAELLDRSWRIGSDWELLLAIMPISGILYLLSRFSLCSGRNYRRAAAIVAILGGSANLLFHSGLQAALFCLLISISVLVYGYLCEQKIIFFSGALGTLFGLGYQVKAALHHFSLAGWSSLMVIGVAIIISASFLERNGGRLRARVQHVRTRLNQWER</sequence>
<gene>
    <name evidence="2" type="ORF">SAMN02745165_02226</name>
</gene>
<feature type="transmembrane region" description="Helical" evidence="1">
    <location>
        <begin position="251"/>
        <end position="269"/>
    </location>
</feature>
<feature type="transmembrane region" description="Helical" evidence="1">
    <location>
        <begin position="281"/>
        <end position="298"/>
    </location>
</feature>
<dbReference type="RefSeq" id="WP_072908801.1">
    <property type="nucleotide sequence ID" value="NZ_FQZT01000007.1"/>
</dbReference>
<keyword evidence="1" id="KW-0472">Membrane</keyword>
<dbReference type="AlphaFoldDB" id="A0A1M6ISI6"/>
<feature type="transmembrane region" description="Helical" evidence="1">
    <location>
        <begin position="310"/>
        <end position="328"/>
    </location>
</feature>
<reference evidence="2 3" key="1">
    <citation type="submission" date="2016-11" db="EMBL/GenBank/DDBJ databases">
        <authorList>
            <person name="Jaros S."/>
            <person name="Januszkiewicz K."/>
            <person name="Wedrychowicz H."/>
        </authorList>
    </citation>
    <scope>NUCLEOTIDE SEQUENCE [LARGE SCALE GENOMIC DNA]</scope>
    <source>
        <strain evidence="2 3">DSM 5091</strain>
    </source>
</reference>
<feature type="transmembrane region" description="Helical" evidence="1">
    <location>
        <begin position="96"/>
        <end position="118"/>
    </location>
</feature>
<feature type="transmembrane region" description="Helical" evidence="1">
    <location>
        <begin position="359"/>
        <end position="376"/>
    </location>
</feature>
<feature type="transmembrane region" description="Helical" evidence="1">
    <location>
        <begin position="381"/>
        <end position="398"/>
    </location>
</feature>
<evidence type="ECO:0000256" key="1">
    <source>
        <dbReference type="SAM" id="Phobius"/>
    </source>
</evidence>
<keyword evidence="3" id="KW-1185">Reference proteome</keyword>
<feature type="transmembrane region" description="Helical" evidence="1">
    <location>
        <begin position="191"/>
        <end position="211"/>
    </location>
</feature>
<feature type="transmembrane region" description="Helical" evidence="1">
    <location>
        <begin position="168"/>
        <end position="185"/>
    </location>
</feature>
<feature type="transmembrane region" description="Helical" evidence="1">
    <location>
        <begin position="335"/>
        <end position="353"/>
    </location>
</feature>
<keyword evidence="1" id="KW-1133">Transmembrane helix</keyword>
<feature type="transmembrane region" description="Helical" evidence="1">
    <location>
        <begin position="223"/>
        <end position="245"/>
    </location>
</feature>
<dbReference type="Proteomes" id="UP000184171">
    <property type="component" value="Unassembled WGS sequence"/>
</dbReference>
<name>A0A1M6ISI6_MALRU</name>
<organism evidence="2 3">
    <name type="scientific">Malonomonas rubra DSM 5091</name>
    <dbReference type="NCBI Taxonomy" id="1122189"/>
    <lineage>
        <taxon>Bacteria</taxon>
        <taxon>Pseudomonadati</taxon>
        <taxon>Thermodesulfobacteriota</taxon>
        <taxon>Desulfuromonadia</taxon>
        <taxon>Desulfuromonadales</taxon>
        <taxon>Geopsychrobacteraceae</taxon>
        <taxon>Malonomonas</taxon>
    </lineage>
</organism>